<dbReference type="Pfam" id="PF00378">
    <property type="entry name" value="ECH_1"/>
    <property type="match status" value="1"/>
</dbReference>
<dbReference type="Gene3D" id="3.90.226.10">
    <property type="entry name" value="2-enoyl-CoA Hydratase, Chain A, domain 1"/>
    <property type="match status" value="1"/>
</dbReference>
<dbReference type="AlphaFoldDB" id="A0A160V844"/>
<dbReference type="InterPro" id="IPR029045">
    <property type="entry name" value="ClpP/crotonase-like_dom_sf"/>
</dbReference>
<dbReference type="GO" id="GO:0006635">
    <property type="term" value="P:fatty acid beta-oxidation"/>
    <property type="evidence" value="ECO:0007669"/>
    <property type="project" value="TreeGrafter"/>
</dbReference>
<dbReference type="EMBL" id="FAXA01000191">
    <property type="protein sequence ID" value="CUV02114.1"/>
    <property type="molecule type" value="Genomic_DNA"/>
</dbReference>
<dbReference type="PANTHER" id="PTHR11941">
    <property type="entry name" value="ENOYL-COA HYDRATASE-RELATED"/>
    <property type="match status" value="1"/>
</dbReference>
<protein>
    <submittedName>
        <fullName evidence="2">Enoyl-CoA hydratase</fullName>
        <ecNumber evidence="2">4.2.1.17</ecNumber>
    </submittedName>
</protein>
<dbReference type="Gene3D" id="1.10.12.10">
    <property type="entry name" value="Lyase 2-enoyl-coa Hydratase, Chain A, domain 2"/>
    <property type="match status" value="1"/>
</dbReference>
<dbReference type="InterPro" id="IPR001753">
    <property type="entry name" value="Enoyl-CoA_hydra/iso"/>
</dbReference>
<dbReference type="SUPFAM" id="SSF52096">
    <property type="entry name" value="ClpP/crotonase"/>
    <property type="match status" value="1"/>
</dbReference>
<keyword evidence="1 2" id="KW-0456">Lyase</keyword>
<evidence type="ECO:0000256" key="1">
    <source>
        <dbReference type="ARBA" id="ARBA00023239"/>
    </source>
</evidence>
<organism evidence="2">
    <name type="scientific">hydrothermal vent metagenome</name>
    <dbReference type="NCBI Taxonomy" id="652676"/>
    <lineage>
        <taxon>unclassified sequences</taxon>
        <taxon>metagenomes</taxon>
        <taxon>ecological metagenomes</taxon>
    </lineage>
</organism>
<accession>A0A160V844</accession>
<reference evidence="2" key="1">
    <citation type="submission" date="2015-10" db="EMBL/GenBank/DDBJ databases">
        <authorList>
            <person name="Gilbert D.G."/>
        </authorList>
    </citation>
    <scope>NUCLEOTIDE SEQUENCE</scope>
</reference>
<dbReference type="CDD" id="cd06558">
    <property type="entry name" value="crotonase-like"/>
    <property type="match status" value="1"/>
</dbReference>
<proteinExistence type="predicted"/>
<sequence>MNDLEATSVAYNTIILDKSDHIARLTLNRPERLNALNEEMFAELNHALEDVAGDTNIRVFIITGAGRAFCASADIKDESRGGDQLLGHKEPYETYQFIRAMPQGVTSKLHNMEIPTIAMVNGLAIGDGFDWVLACDIRVGCENSRFMNAFLQMGLVSNTGSTWLYNRAMGISKALELLYTGDWLEADEAKECGVLAHLVSADKLEETTMDLACKIAGKAPIPNRMVKGMMYRGLTQTLDDHLAEAAQVEVLTLTSQDHKESLASFREKRAPVYKGE</sequence>
<dbReference type="EC" id="4.2.1.17" evidence="2"/>
<evidence type="ECO:0000313" key="2">
    <source>
        <dbReference type="EMBL" id="CUV02114.1"/>
    </source>
</evidence>
<dbReference type="GO" id="GO:0004300">
    <property type="term" value="F:enoyl-CoA hydratase activity"/>
    <property type="evidence" value="ECO:0007669"/>
    <property type="project" value="UniProtKB-EC"/>
</dbReference>
<dbReference type="PANTHER" id="PTHR11941:SF54">
    <property type="entry name" value="ENOYL-COA HYDRATASE, MITOCHONDRIAL"/>
    <property type="match status" value="1"/>
</dbReference>
<dbReference type="InterPro" id="IPR014748">
    <property type="entry name" value="Enoyl-CoA_hydra_C"/>
</dbReference>
<gene>
    <name evidence="2" type="ORF">MGWOODY_Clf1135</name>
</gene>
<name>A0A160V844_9ZZZZ</name>